<evidence type="ECO:0000256" key="1">
    <source>
        <dbReference type="SAM" id="SignalP"/>
    </source>
</evidence>
<name>A0A1G1TMV9_9BACT</name>
<proteinExistence type="predicted"/>
<keyword evidence="1" id="KW-0732">Signal</keyword>
<keyword evidence="3" id="KW-1185">Reference proteome</keyword>
<comment type="caution">
    <text evidence="2">The sequence shown here is derived from an EMBL/GenBank/DDBJ whole genome shotgun (WGS) entry which is preliminary data.</text>
</comment>
<dbReference type="Proteomes" id="UP000177506">
    <property type="component" value="Unassembled WGS sequence"/>
</dbReference>
<evidence type="ECO:0000313" key="3">
    <source>
        <dbReference type="Proteomes" id="UP000177506"/>
    </source>
</evidence>
<dbReference type="OrthoDB" id="1433859at2"/>
<evidence type="ECO:0000313" key="2">
    <source>
        <dbReference type="EMBL" id="OGX92219.1"/>
    </source>
</evidence>
<dbReference type="AlphaFoldDB" id="A0A1G1TMV9"/>
<dbReference type="EMBL" id="MDZA01000006">
    <property type="protein sequence ID" value="OGX92219.1"/>
    <property type="molecule type" value="Genomic_DNA"/>
</dbReference>
<feature type="chain" id="PRO_5009579746" evidence="1">
    <location>
        <begin position="22"/>
        <end position="269"/>
    </location>
</feature>
<organism evidence="2 3">
    <name type="scientific">Hymenobacter coccineus</name>
    <dbReference type="NCBI Taxonomy" id="1908235"/>
    <lineage>
        <taxon>Bacteria</taxon>
        <taxon>Pseudomonadati</taxon>
        <taxon>Bacteroidota</taxon>
        <taxon>Cytophagia</taxon>
        <taxon>Cytophagales</taxon>
        <taxon>Hymenobacteraceae</taxon>
        <taxon>Hymenobacter</taxon>
    </lineage>
</organism>
<dbReference type="RefSeq" id="WP_070739193.1">
    <property type="nucleotide sequence ID" value="NZ_MDZA01000006.1"/>
</dbReference>
<feature type="signal peptide" evidence="1">
    <location>
        <begin position="1"/>
        <end position="21"/>
    </location>
</feature>
<reference evidence="2 3" key="1">
    <citation type="submission" date="2016-08" db="EMBL/GenBank/DDBJ databases">
        <title>Hymenobacter coccineus sp. nov., Hymenobacter lapidarius sp. nov. and Hymenobacter glacialis sp. nov., isolated from Antarctic soil.</title>
        <authorList>
            <person name="Sedlacek I."/>
            <person name="Kralova S."/>
            <person name="Kyrova K."/>
            <person name="Maslanova I."/>
            <person name="Stankova E."/>
            <person name="Vrbovska V."/>
            <person name="Nemec M."/>
            <person name="Bartak M."/>
            <person name="Svec P."/>
            <person name="Busse H.-J."/>
            <person name="Pantucek R."/>
        </authorList>
    </citation>
    <scope>NUCLEOTIDE SEQUENCE [LARGE SCALE GENOMIC DNA]</scope>
    <source>
        <strain evidence="2 3">CCM 8649</strain>
    </source>
</reference>
<protein>
    <submittedName>
        <fullName evidence="2">Uncharacterized protein</fullName>
    </submittedName>
</protein>
<accession>A0A1G1TMV9</accession>
<sequence length="269" mass="28639">MKFSALILTAALLVPTAATFAQSFVSATAAAGDPATAAGTVTYFGTVPSNDATHEQYARMRQAFAQAQPTVVLFENPDMGTDSTEAATIGRTGPAGYARFLAQQQHVPTQRLDDVYAEYAYLQSKLAPEPLKLYWLLRQSQQFRQATGAPTDLVMKATRAFIASSAHDLGGSQHVIRTAAELRTAYRTYCPTGGAWWSLPATAFGAAPTGGPAFVLSTTRAVNEYRAARLATQVAAAVQAGQRVLVVMDRSYLPAAAQPAYAAQTQPSR</sequence>
<gene>
    <name evidence="2" type="ORF">BEN49_16750</name>
</gene>